<dbReference type="InterPro" id="IPR013783">
    <property type="entry name" value="Ig-like_fold"/>
</dbReference>
<protein>
    <submittedName>
        <fullName evidence="4">Large cysteine-rich periplasmic protein OmcB</fullName>
    </submittedName>
</protein>
<sequence length="759" mass="79791" precursor="true">MDRPRFFNAFAIAATAALTSLSLAPGSRAEVAEGDQAAVTAWAIRSLAPAESAGSASAGATPLADRDTRYAEPTPLTPPAVALASTPQSVSNPLRGGKVDAPATLRAPSESPTRLQVVAEPVSQPAAAVATQPATSSRYAFDEPIALEATPAATTPIKTAGHTAAPNPLRADAEPAVREPIGQEPVAQVPIALAQALPPEPQPFAGVGQSQDAEQSPKAEHSVVVDSPPNALSDQRVASRAPVSHTFEPNAFEAPRGADSTRSITPPQPLQQEPLRLGFDEPSSRSTAGVAGGLGAGRPGDASLEGPQQASVVIQKLTPREIQVGKPCRFAVLVRNTGAVAAEGVEVRDQTPAGARMINTTPPAVEQGDALTWRLGRLAPGEERTLEMELMPTDEGEIGSVASVSFASQASGKVRCTRPQLALRLSTAKTVRAGKKHKVSIEMHNPGTGDATGVMLLANVPENLSHPAGPALEMEIGTLRAGETRTIDLMLGAERAGQVASNLVARADGNLQTEASATFEVIAPELKVAVDGPSRRYLEHAASYTISIDNPGTAAAQDVRLVSHLPDGMKFVKANNMGEYDESTHSVYWSLAELPEGQRGEVELVAMPVTPGDHALRVESEAQEGLRTSETQRVLVEGIAAIKFEVLDRQDPIEVGGETTYQVRVVNQGTKAAERVRVVVDAPEGMRVVNAKGESRHSLSDHRAEFEPLATLAPKASALFFVRLEGTQPGDQRVTVSVETADHSKPIRREESTRVFGDE</sequence>
<dbReference type="OrthoDB" id="282600at2"/>
<dbReference type="NCBIfam" id="TIGR01451">
    <property type="entry name" value="B_ant_repeat"/>
    <property type="match status" value="2"/>
</dbReference>
<dbReference type="Gene3D" id="2.60.40.10">
    <property type="entry name" value="Immunoglobulins"/>
    <property type="match status" value="1"/>
</dbReference>
<feature type="domain" description="DUF11" evidence="3">
    <location>
        <begin position="651"/>
        <end position="742"/>
    </location>
</feature>
<evidence type="ECO:0000259" key="3">
    <source>
        <dbReference type="Pfam" id="PF01345"/>
    </source>
</evidence>
<dbReference type="PANTHER" id="PTHR34819">
    <property type="entry name" value="LARGE CYSTEINE-RICH PERIPLASMIC PROTEIN OMCB"/>
    <property type="match status" value="1"/>
</dbReference>
<reference evidence="4 5" key="1">
    <citation type="submission" date="2019-02" db="EMBL/GenBank/DDBJ databases">
        <title>Deep-cultivation of Planctomycetes and their phenomic and genomic characterization uncovers novel biology.</title>
        <authorList>
            <person name="Wiegand S."/>
            <person name="Jogler M."/>
            <person name="Boedeker C."/>
            <person name="Pinto D."/>
            <person name="Vollmers J."/>
            <person name="Rivas-Marin E."/>
            <person name="Kohn T."/>
            <person name="Peeters S.H."/>
            <person name="Heuer A."/>
            <person name="Rast P."/>
            <person name="Oberbeckmann S."/>
            <person name="Bunk B."/>
            <person name="Jeske O."/>
            <person name="Meyerdierks A."/>
            <person name="Storesund J.E."/>
            <person name="Kallscheuer N."/>
            <person name="Luecker S."/>
            <person name="Lage O.M."/>
            <person name="Pohl T."/>
            <person name="Merkel B.J."/>
            <person name="Hornburger P."/>
            <person name="Mueller R.-W."/>
            <person name="Bruemmer F."/>
            <person name="Labrenz M."/>
            <person name="Spormann A.M."/>
            <person name="Op Den Camp H."/>
            <person name="Overmann J."/>
            <person name="Amann R."/>
            <person name="Jetten M.S.M."/>
            <person name="Mascher T."/>
            <person name="Medema M.H."/>
            <person name="Devos D.P."/>
            <person name="Kaster A.-K."/>
            <person name="Ovreas L."/>
            <person name="Rohde M."/>
            <person name="Galperin M.Y."/>
            <person name="Jogler C."/>
        </authorList>
    </citation>
    <scope>NUCLEOTIDE SEQUENCE [LARGE SCALE GENOMIC DNA]</scope>
    <source>
        <strain evidence="4 5">Mal64</strain>
    </source>
</reference>
<comment type="caution">
    <text evidence="4">The sequence shown here is derived from an EMBL/GenBank/DDBJ whole genome shotgun (WGS) entry which is preliminary data.</text>
</comment>
<evidence type="ECO:0000256" key="2">
    <source>
        <dbReference type="SAM" id="SignalP"/>
    </source>
</evidence>
<evidence type="ECO:0000313" key="5">
    <source>
        <dbReference type="Proteomes" id="UP000315440"/>
    </source>
</evidence>
<evidence type="ECO:0000313" key="4">
    <source>
        <dbReference type="EMBL" id="TWT88778.1"/>
    </source>
</evidence>
<dbReference type="InterPro" id="IPR001434">
    <property type="entry name" value="OmcB-like_DUF11"/>
</dbReference>
<dbReference type="InterPro" id="IPR047589">
    <property type="entry name" value="DUF11_rpt"/>
</dbReference>
<name>A0A5C5ZNM0_9BACT</name>
<feature type="region of interest" description="Disordered" evidence="1">
    <location>
        <begin position="740"/>
        <end position="759"/>
    </location>
</feature>
<dbReference type="Proteomes" id="UP000315440">
    <property type="component" value="Unassembled WGS sequence"/>
</dbReference>
<feature type="domain" description="DUF11" evidence="3">
    <location>
        <begin position="539"/>
        <end position="613"/>
    </location>
</feature>
<dbReference type="PANTHER" id="PTHR34819:SF3">
    <property type="entry name" value="CELL SURFACE PROTEIN"/>
    <property type="match status" value="1"/>
</dbReference>
<gene>
    <name evidence="4" type="primary">omcB_2</name>
    <name evidence="4" type="ORF">Mal64_22660</name>
</gene>
<proteinExistence type="predicted"/>
<dbReference type="InterPro" id="IPR051172">
    <property type="entry name" value="Chlamydia_OmcB"/>
</dbReference>
<feature type="chain" id="PRO_5022672441" evidence="2">
    <location>
        <begin position="30"/>
        <end position="759"/>
    </location>
</feature>
<feature type="region of interest" description="Disordered" evidence="1">
    <location>
        <begin position="68"/>
        <end position="114"/>
    </location>
</feature>
<evidence type="ECO:0000256" key="1">
    <source>
        <dbReference type="SAM" id="MobiDB-lite"/>
    </source>
</evidence>
<keyword evidence="5" id="KW-1185">Reference proteome</keyword>
<dbReference type="EMBL" id="SJPQ01000002">
    <property type="protein sequence ID" value="TWT88778.1"/>
    <property type="molecule type" value="Genomic_DNA"/>
</dbReference>
<feature type="signal peptide" evidence="2">
    <location>
        <begin position="1"/>
        <end position="29"/>
    </location>
</feature>
<feature type="region of interest" description="Disordered" evidence="1">
    <location>
        <begin position="198"/>
        <end position="307"/>
    </location>
</feature>
<organism evidence="4 5">
    <name type="scientific">Pseudobythopirellula maris</name>
    <dbReference type="NCBI Taxonomy" id="2527991"/>
    <lineage>
        <taxon>Bacteria</taxon>
        <taxon>Pseudomonadati</taxon>
        <taxon>Planctomycetota</taxon>
        <taxon>Planctomycetia</taxon>
        <taxon>Pirellulales</taxon>
        <taxon>Lacipirellulaceae</taxon>
        <taxon>Pseudobythopirellula</taxon>
    </lineage>
</organism>
<accession>A0A5C5ZNM0</accession>
<keyword evidence="2" id="KW-0732">Signal</keyword>
<dbReference type="AlphaFoldDB" id="A0A5C5ZNM0"/>
<dbReference type="RefSeq" id="WP_146400119.1">
    <property type="nucleotide sequence ID" value="NZ_SJPQ01000002.1"/>
</dbReference>
<feature type="domain" description="DUF11" evidence="3">
    <location>
        <begin position="315"/>
        <end position="405"/>
    </location>
</feature>
<dbReference type="Pfam" id="PF01345">
    <property type="entry name" value="DUF11"/>
    <property type="match status" value="3"/>
</dbReference>